<keyword evidence="2" id="KW-0699">rRNA-binding</keyword>
<dbReference type="Pfam" id="PF03947">
    <property type="entry name" value="Ribosomal_L2_C"/>
    <property type="match status" value="1"/>
</dbReference>
<dbReference type="InterPro" id="IPR014726">
    <property type="entry name" value="Ribosomal_uL2_dom3"/>
</dbReference>
<dbReference type="InterPro" id="IPR008991">
    <property type="entry name" value="Translation_prot_SH3-like_sf"/>
</dbReference>
<keyword evidence="3" id="KW-0689">Ribosomal protein</keyword>
<dbReference type="KEGG" id="dpx:DAPPUDRAFT_340306"/>
<evidence type="ECO:0000256" key="1">
    <source>
        <dbReference type="ARBA" id="ARBA00005636"/>
    </source>
</evidence>
<evidence type="ECO:0000256" key="6">
    <source>
        <dbReference type="ARBA" id="ARBA00035350"/>
    </source>
</evidence>
<dbReference type="GO" id="GO:0003735">
    <property type="term" value="F:structural constituent of ribosome"/>
    <property type="evidence" value="ECO:0000318"/>
    <property type="project" value="GO_Central"/>
</dbReference>
<dbReference type="AlphaFoldDB" id="E9I410"/>
<dbReference type="Gene3D" id="4.10.950.10">
    <property type="entry name" value="Ribosomal protein L2, domain 3"/>
    <property type="match status" value="1"/>
</dbReference>
<dbReference type="InterPro" id="IPR002171">
    <property type="entry name" value="Ribosomal_uL2"/>
</dbReference>
<accession>E9I410</accession>
<proteinExistence type="inferred from homology"/>
<evidence type="ECO:0000256" key="5">
    <source>
        <dbReference type="ARBA" id="ARBA00035242"/>
    </source>
</evidence>
<dbReference type="Proteomes" id="UP000000305">
    <property type="component" value="Unassembled WGS sequence"/>
</dbReference>
<evidence type="ECO:0000313" key="8">
    <source>
        <dbReference type="EMBL" id="EFX61270.1"/>
    </source>
</evidence>
<dbReference type="InterPro" id="IPR014722">
    <property type="entry name" value="Rib_uL2_dom2"/>
</dbReference>
<dbReference type="HOGENOM" id="CLU_036235_0_2_1"/>
<evidence type="ECO:0000256" key="2">
    <source>
        <dbReference type="ARBA" id="ARBA00022730"/>
    </source>
</evidence>
<dbReference type="GO" id="GO:0002181">
    <property type="term" value="P:cytoplasmic translation"/>
    <property type="evidence" value="ECO:0000318"/>
    <property type="project" value="GO_Central"/>
</dbReference>
<dbReference type="GO" id="GO:0003723">
    <property type="term" value="F:RNA binding"/>
    <property type="evidence" value="ECO:0000318"/>
    <property type="project" value="GO_Central"/>
</dbReference>
<reference evidence="8 9" key="1">
    <citation type="journal article" date="2011" name="Science">
        <title>The ecoresponsive genome of Daphnia pulex.</title>
        <authorList>
            <person name="Colbourne J.K."/>
            <person name="Pfrender M.E."/>
            <person name="Gilbert D."/>
            <person name="Thomas W.K."/>
            <person name="Tucker A."/>
            <person name="Oakley T.H."/>
            <person name="Tokishita S."/>
            <person name="Aerts A."/>
            <person name="Arnold G.J."/>
            <person name="Basu M.K."/>
            <person name="Bauer D.J."/>
            <person name="Caceres C.E."/>
            <person name="Carmel L."/>
            <person name="Casola C."/>
            <person name="Choi J.H."/>
            <person name="Detter J.C."/>
            <person name="Dong Q."/>
            <person name="Dusheyko S."/>
            <person name="Eads B.D."/>
            <person name="Frohlich T."/>
            <person name="Geiler-Samerotte K.A."/>
            <person name="Gerlach D."/>
            <person name="Hatcher P."/>
            <person name="Jogdeo S."/>
            <person name="Krijgsveld J."/>
            <person name="Kriventseva E.V."/>
            <person name="Kultz D."/>
            <person name="Laforsch C."/>
            <person name="Lindquist E."/>
            <person name="Lopez J."/>
            <person name="Manak J.R."/>
            <person name="Muller J."/>
            <person name="Pangilinan J."/>
            <person name="Patwardhan R.P."/>
            <person name="Pitluck S."/>
            <person name="Pritham E.J."/>
            <person name="Rechtsteiner A."/>
            <person name="Rho M."/>
            <person name="Rogozin I.B."/>
            <person name="Sakarya O."/>
            <person name="Salamov A."/>
            <person name="Schaack S."/>
            <person name="Shapiro H."/>
            <person name="Shiga Y."/>
            <person name="Skalitzky C."/>
            <person name="Smith Z."/>
            <person name="Souvorov A."/>
            <person name="Sung W."/>
            <person name="Tang Z."/>
            <person name="Tsuchiya D."/>
            <person name="Tu H."/>
            <person name="Vos H."/>
            <person name="Wang M."/>
            <person name="Wolf Y.I."/>
            <person name="Yamagata H."/>
            <person name="Yamada T."/>
            <person name="Ye Y."/>
            <person name="Shaw J.R."/>
            <person name="Andrews J."/>
            <person name="Crease T.J."/>
            <person name="Tang H."/>
            <person name="Lucas S.M."/>
            <person name="Robertson H.M."/>
            <person name="Bork P."/>
            <person name="Koonin E.V."/>
            <person name="Zdobnov E.M."/>
            <person name="Grigoriev I.V."/>
            <person name="Lynch M."/>
            <person name="Boore J.L."/>
        </authorList>
    </citation>
    <scope>NUCLEOTIDE SEQUENCE [LARGE SCALE GENOMIC DNA]</scope>
</reference>
<dbReference type="eggNOG" id="KOG2309">
    <property type="taxonomic scope" value="Eukaryota"/>
</dbReference>
<dbReference type="SMART" id="SM01382">
    <property type="entry name" value="Ribosomal_L2_C"/>
    <property type="match status" value="1"/>
</dbReference>
<dbReference type="InParanoid" id="E9I410"/>
<dbReference type="GO" id="GO:0022625">
    <property type="term" value="C:cytosolic large ribosomal subunit"/>
    <property type="evidence" value="ECO:0000318"/>
    <property type="project" value="GO_Central"/>
</dbReference>
<dbReference type="FunFam" id="4.10.950.10:FF:000002">
    <property type="entry name" value="60S ribosomal protein L2"/>
    <property type="match status" value="1"/>
</dbReference>
<evidence type="ECO:0000256" key="3">
    <source>
        <dbReference type="ARBA" id="ARBA00022980"/>
    </source>
</evidence>
<keyword evidence="4" id="KW-0687">Ribonucleoprotein</keyword>
<keyword evidence="9" id="KW-1185">Reference proteome</keyword>
<evidence type="ECO:0000313" key="9">
    <source>
        <dbReference type="Proteomes" id="UP000000305"/>
    </source>
</evidence>
<dbReference type="STRING" id="6669.E9I410"/>
<feature type="domain" description="Large ribosomal subunit protein uL2 C-terminal" evidence="7">
    <location>
        <begin position="16"/>
        <end position="151"/>
    </location>
</feature>
<dbReference type="FunFam" id="2.30.30.30:FF:000006">
    <property type="entry name" value="60S ribosomal protein L8"/>
    <property type="match status" value="1"/>
</dbReference>
<name>E9I410_DAPPU</name>
<evidence type="ECO:0000259" key="7">
    <source>
        <dbReference type="SMART" id="SM01382"/>
    </source>
</evidence>
<organism evidence="8 9">
    <name type="scientific">Daphnia pulex</name>
    <name type="common">Water flea</name>
    <dbReference type="NCBI Taxonomy" id="6669"/>
    <lineage>
        <taxon>Eukaryota</taxon>
        <taxon>Metazoa</taxon>
        <taxon>Ecdysozoa</taxon>
        <taxon>Arthropoda</taxon>
        <taxon>Crustacea</taxon>
        <taxon>Branchiopoda</taxon>
        <taxon>Diplostraca</taxon>
        <taxon>Cladocera</taxon>
        <taxon>Anomopoda</taxon>
        <taxon>Daphniidae</taxon>
        <taxon>Daphnia</taxon>
    </lineage>
</organism>
<evidence type="ECO:0000256" key="4">
    <source>
        <dbReference type="ARBA" id="ARBA00023274"/>
    </source>
</evidence>
<dbReference type="PhylomeDB" id="E9I410"/>
<sequence>GTYSGQYLFCGRKATVATGNVLPVNQISEGTTICNIESSVGDKGSYSRCSGTYATIVGHSDDGTKTRIRLPSGSRKTIPGLCRATVGIIAGGGRNEKPIMKAGVLFHKFKRQRKRFPKVAGVRMNPVDHPHGGGNHKHLGKPGTVSRYASAGQKVGLIAARRTGLIRGTKTVKNAPEKI</sequence>
<feature type="non-terminal residue" evidence="8">
    <location>
        <position position="1"/>
    </location>
</feature>
<dbReference type="OMA" id="TICNIES"/>
<dbReference type="InterPro" id="IPR022669">
    <property type="entry name" value="Ribosomal_uL2_C"/>
</dbReference>
<dbReference type="PANTHER" id="PTHR13691:SF16">
    <property type="entry name" value="LARGE RIBOSOMAL SUBUNIT PROTEIN UL2"/>
    <property type="match status" value="1"/>
</dbReference>
<comment type="similarity">
    <text evidence="1">Belongs to the universal ribosomal protein uL2 family.</text>
</comment>
<dbReference type="SUPFAM" id="SSF50104">
    <property type="entry name" value="Translation proteins SH3-like domain"/>
    <property type="match status" value="1"/>
</dbReference>
<dbReference type="PANTHER" id="PTHR13691">
    <property type="entry name" value="RIBOSOMAL PROTEIN L2"/>
    <property type="match status" value="1"/>
</dbReference>
<dbReference type="Gene3D" id="2.30.30.30">
    <property type="match status" value="1"/>
</dbReference>
<dbReference type="GO" id="GO:0019843">
    <property type="term" value="F:rRNA binding"/>
    <property type="evidence" value="ECO:0007669"/>
    <property type="project" value="UniProtKB-KW"/>
</dbReference>
<protein>
    <recommendedName>
        <fullName evidence="5">Large ribosomal subunit protein uL2</fullName>
    </recommendedName>
    <alternativeName>
        <fullName evidence="6">60S ribosomal protein L8</fullName>
    </alternativeName>
</protein>
<gene>
    <name evidence="8" type="ORF">DAPPUDRAFT_340306</name>
</gene>
<keyword evidence="2" id="KW-0694">RNA-binding</keyword>
<dbReference type="OrthoDB" id="10267824at2759"/>
<dbReference type="EMBL" id="GL734849">
    <property type="protein sequence ID" value="EFX61270.1"/>
    <property type="molecule type" value="Genomic_DNA"/>
</dbReference>